<gene>
    <name evidence="1" type="ORF">LMG23992_02110</name>
</gene>
<organism evidence="1 2">
    <name type="scientific">Cupriavidus laharis</name>
    <dbReference type="NCBI Taxonomy" id="151654"/>
    <lineage>
        <taxon>Bacteria</taxon>
        <taxon>Pseudomonadati</taxon>
        <taxon>Pseudomonadota</taxon>
        <taxon>Betaproteobacteria</taxon>
        <taxon>Burkholderiales</taxon>
        <taxon>Burkholderiaceae</taxon>
        <taxon>Cupriavidus</taxon>
    </lineage>
</organism>
<proteinExistence type="predicted"/>
<dbReference type="Proteomes" id="UP000727654">
    <property type="component" value="Unassembled WGS sequence"/>
</dbReference>
<evidence type="ECO:0000313" key="1">
    <source>
        <dbReference type="EMBL" id="CAG9172067.1"/>
    </source>
</evidence>
<dbReference type="RefSeq" id="WP_224079739.1">
    <property type="nucleotide sequence ID" value="NZ_CAJZAI010000004.1"/>
</dbReference>
<keyword evidence="2" id="KW-1185">Reference proteome</keyword>
<accession>A0ABN7YF88</accession>
<dbReference type="EMBL" id="CAJZAI010000004">
    <property type="protein sequence ID" value="CAG9172067.1"/>
    <property type="molecule type" value="Genomic_DNA"/>
</dbReference>
<protein>
    <submittedName>
        <fullName evidence="1">Uncharacterized protein</fullName>
    </submittedName>
</protein>
<name>A0ABN7YF88_9BURK</name>
<comment type="caution">
    <text evidence="1">The sequence shown here is derived from an EMBL/GenBank/DDBJ whole genome shotgun (WGS) entry which is preliminary data.</text>
</comment>
<evidence type="ECO:0000313" key="2">
    <source>
        <dbReference type="Proteomes" id="UP000727654"/>
    </source>
</evidence>
<sequence>MPQSSLHPLSQPATTTQPVFAWTGHYPVSPGWFEVRPIRIPRDARPVYDEDLDCITGYNRTFGRTALTYDLLGGFVAIDESCEARPQQPAAPCLAIGALWQPEARGMTRAGFQAEGAALNARTCGILRERFIRLSRLPLHFSVEALADMQQAERFVPLHILRLAIRCGCCEAPAGDNEAATVRYTVGMTRKQVPALLELAVRLADRAILRIRQWPVGAQ</sequence>
<reference evidence="1 2" key="1">
    <citation type="submission" date="2021-08" db="EMBL/GenBank/DDBJ databases">
        <authorList>
            <person name="Peeters C."/>
        </authorList>
    </citation>
    <scope>NUCLEOTIDE SEQUENCE [LARGE SCALE GENOMIC DNA]</scope>
    <source>
        <strain evidence="1 2">LMG 23992</strain>
    </source>
</reference>